<gene>
    <name evidence="1" type="ORF">MM415B02561_0007</name>
</gene>
<dbReference type="AlphaFoldDB" id="A0A6M3L8D5"/>
<name>A0A6M3L8D5_9ZZZZ</name>
<sequence length="739" mass="81434">MITLPAVFAAAHKSTAALLTTIVEITDGATTWYFSEREMDLTDGHVYSLLKKHSGISESVDPYTCKWSVPNVTVTMSNAPFLTRTGTTTYTRRLSDVLYDVRNQVMKIYLGAGSNITSLSDCVERFVGLVVENPQYNQSEWSVWAVDYLTMNDLIVPRNTIDSSGNWTNAPLDTKYNKIPLAYGTYSYDPQDASAQLGLAWMERCVSSPVKAVASDHQLKTFGETYIHVDPFTPTPALIDATESTNDSGYGTSTNMQAAYARLFPSGTSADVNYSFNGWDQYITTWYKSVDSNTSTSAIVYDGYDSSVGVNYGMYYCSFPDYASGTRNNNDIGRLMGYPITDEFPGYLHFVFWVNTASTTVNLTGFNVKLFYTSDGSTDSYIDISDGGIATTSAHVTKKYDLDEATLDWDQNIVWHPTSGRSDSTTATAYGIVFGIEATFTASPPYVLGDEHVMQVHNMYLDTKFYPKDRSSAQYYAACGGRTYGTWIDGHPGSVYSSGDLIEDGAGIIESILIDELGIATARIDMPSFDAAENSNVKMRVNLHEGNQKQASAVIREIAEQSTFLFCPTASGKMRCIDMESIGTATKTIHWSWIIPESFKVSKSSKIINQLDVESRYRNEADAYADKSTISDATSQSNFGLRAATAKWPYIAGTSVTTVAEHYVKASTGLWSNENFEVEFESIGYTLADLEDGDWVTFDPVSCDPQLLLMGGATWSGGNWLVVSITQTGTSTKVKLFLW</sequence>
<reference evidence="1" key="1">
    <citation type="submission" date="2020-03" db="EMBL/GenBank/DDBJ databases">
        <title>The deep terrestrial virosphere.</title>
        <authorList>
            <person name="Holmfeldt K."/>
            <person name="Nilsson E."/>
            <person name="Simone D."/>
            <person name="Lopez-Fernandez M."/>
            <person name="Wu X."/>
            <person name="de Brujin I."/>
            <person name="Lundin D."/>
            <person name="Andersson A."/>
            <person name="Bertilsson S."/>
            <person name="Dopson M."/>
        </authorList>
    </citation>
    <scope>NUCLEOTIDE SEQUENCE</scope>
    <source>
        <strain evidence="1">MM415B02561</strain>
    </source>
</reference>
<accession>A0A6M3L8D5</accession>
<dbReference type="EMBL" id="MT142842">
    <property type="protein sequence ID" value="QJA89378.1"/>
    <property type="molecule type" value="Genomic_DNA"/>
</dbReference>
<evidence type="ECO:0000313" key="1">
    <source>
        <dbReference type="EMBL" id="QJA89378.1"/>
    </source>
</evidence>
<protein>
    <submittedName>
        <fullName evidence="1">Uncharacterized protein</fullName>
    </submittedName>
</protein>
<organism evidence="1">
    <name type="scientific">viral metagenome</name>
    <dbReference type="NCBI Taxonomy" id="1070528"/>
    <lineage>
        <taxon>unclassified sequences</taxon>
        <taxon>metagenomes</taxon>
        <taxon>organismal metagenomes</taxon>
    </lineage>
</organism>
<proteinExistence type="predicted"/>